<proteinExistence type="predicted"/>
<protein>
    <recommendedName>
        <fullName evidence="3">Ribosomal protein L20</fullName>
    </recommendedName>
</protein>
<accession>A0AAW2C737</accession>
<evidence type="ECO:0000313" key="1">
    <source>
        <dbReference type="EMBL" id="KAK9992055.1"/>
    </source>
</evidence>
<evidence type="ECO:0008006" key="3">
    <source>
        <dbReference type="Google" id="ProtNLM"/>
    </source>
</evidence>
<name>A0AAW2C737_9ROSI</name>
<dbReference type="EMBL" id="JAZDWU010000009">
    <property type="protein sequence ID" value="KAK9992055.1"/>
    <property type="molecule type" value="Genomic_DNA"/>
</dbReference>
<dbReference type="AlphaFoldDB" id="A0AAW2C737"/>
<evidence type="ECO:0000313" key="2">
    <source>
        <dbReference type="Proteomes" id="UP001459277"/>
    </source>
</evidence>
<keyword evidence="2" id="KW-1185">Reference proteome</keyword>
<comment type="caution">
    <text evidence="1">The sequence shown here is derived from an EMBL/GenBank/DDBJ whole genome shotgun (WGS) entry which is preliminary data.</text>
</comment>
<sequence length="169" mass="18715">MQATWRVEEAISGERRRRWSLQTRGDGDGLIGEGALICEGEGGGSGRATNGLVGSPEGMPTTSQKQLVKPSSRKLYHAAENFTALQKVLKHNKRFYSTAGSFTAQQKSRFCGRNWRKVHSTAKAKDKLTLQRLPLDFGLNVCAQTNSGRMVLWSLFRKALDPTSFLEKA</sequence>
<dbReference type="Proteomes" id="UP001459277">
    <property type="component" value="Unassembled WGS sequence"/>
</dbReference>
<organism evidence="1 2">
    <name type="scientific">Lithocarpus litseifolius</name>
    <dbReference type="NCBI Taxonomy" id="425828"/>
    <lineage>
        <taxon>Eukaryota</taxon>
        <taxon>Viridiplantae</taxon>
        <taxon>Streptophyta</taxon>
        <taxon>Embryophyta</taxon>
        <taxon>Tracheophyta</taxon>
        <taxon>Spermatophyta</taxon>
        <taxon>Magnoliopsida</taxon>
        <taxon>eudicotyledons</taxon>
        <taxon>Gunneridae</taxon>
        <taxon>Pentapetalae</taxon>
        <taxon>rosids</taxon>
        <taxon>fabids</taxon>
        <taxon>Fagales</taxon>
        <taxon>Fagaceae</taxon>
        <taxon>Lithocarpus</taxon>
    </lineage>
</organism>
<reference evidence="1 2" key="1">
    <citation type="submission" date="2024-01" db="EMBL/GenBank/DDBJ databases">
        <title>A telomere-to-telomere, gap-free genome of sweet tea (Lithocarpus litseifolius).</title>
        <authorList>
            <person name="Zhou J."/>
        </authorList>
    </citation>
    <scope>NUCLEOTIDE SEQUENCE [LARGE SCALE GENOMIC DNA]</scope>
    <source>
        <strain evidence="1">Zhou-2022a</strain>
        <tissue evidence="1">Leaf</tissue>
    </source>
</reference>
<gene>
    <name evidence="1" type="ORF">SO802_027040</name>
</gene>